<proteinExistence type="predicted"/>
<keyword evidence="2" id="KW-1185">Reference proteome</keyword>
<comment type="caution">
    <text evidence="1">The sequence shown here is derived from an EMBL/GenBank/DDBJ whole genome shotgun (WGS) entry which is preliminary data.</text>
</comment>
<evidence type="ECO:0000313" key="1">
    <source>
        <dbReference type="EMBL" id="NSX54006.1"/>
    </source>
</evidence>
<name>A0ABX2IUP9_9RHOB</name>
<evidence type="ECO:0008006" key="3">
    <source>
        <dbReference type="Google" id="ProtNLM"/>
    </source>
</evidence>
<dbReference type="RefSeq" id="WP_174135592.1">
    <property type="nucleotide sequence ID" value="NZ_JABUFE010000002.1"/>
</dbReference>
<gene>
    <name evidence="1" type="ORF">HRQ87_04235</name>
</gene>
<organism evidence="1 2">
    <name type="scientific">Parasulfitobacter algicola</name>
    <dbReference type="NCBI Taxonomy" id="2614809"/>
    <lineage>
        <taxon>Bacteria</taxon>
        <taxon>Pseudomonadati</taxon>
        <taxon>Pseudomonadota</taxon>
        <taxon>Alphaproteobacteria</taxon>
        <taxon>Rhodobacterales</taxon>
        <taxon>Roseobacteraceae</taxon>
        <taxon>Parasulfitobacter</taxon>
    </lineage>
</organism>
<dbReference type="Proteomes" id="UP000777935">
    <property type="component" value="Unassembled WGS sequence"/>
</dbReference>
<dbReference type="Gene3D" id="3.40.50.2300">
    <property type="match status" value="1"/>
</dbReference>
<evidence type="ECO:0000313" key="2">
    <source>
        <dbReference type="Proteomes" id="UP000777935"/>
    </source>
</evidence>
<sequence>MSLNFLILEPNPFVARDLSEIVMASAPGSVVTVCETQEAALAALEKIDDLTAAFVNARPADIQKSGLAEKIVQCSGHVLIIRDEDRYETSDHFNCTFVEMPFTTDSISEIIQNLCKISAE</sequence>
<reference evidence="1 2" key="1">
    <citation type="submission" date="2020-06" db="EMBL/GenBank/DDBJ databases">
        <title>Sulfitobacter algicola sp. nov., isolated from green algae.</title>
        <authorList>
            <person name="Wang C."/>
        </authorList>
    </citation>
    <scope>NUCLEOTIDE SEQUENCE [LARGE SCALE GENOMIC DNA]</scope>
    <source>
        <strain evidence="1 2">1151</strain>
    </source>
</reference>
<dbReference type="EMBL" id="JABUFE010000002">
    <property type="protein sequence ID" value="NSX54006.1"/>
    <property type="molecule type" value="Genomic_DNA"/>
</dbReference>
<protein>
    <recommendedName>
        <fullName evidence="3">Response regulatory domain-containing protein</fullName>
    </recommendedName>
</protein>
<accession>A0ABX2IUP9</accession>